<dbReference type="InterPro" id="IPR047565">
    <property type="entry name" value="Alpha-macroglob_thiol-ester_cl"/>
</dbReference>
<evidence type="ECO:0000313" key="8">
    <source>
        <dbReference type="Proteomes" id="UP000014975"/>
    </source>
</evidence>
<keyword evidence="8" id="KW-1185">Reference proteome</keyword>
<organism evidence="7 8">
    <name type="scientific">Alkalidesulfovibrio alkalitolerans DSM 16529</name>
    <dbReference type="NCBI Taxonomy" id="1121439"/>
    <lineage>
        <taxon>Bacteria</taxon>
        <taxon>Pseudomonadati</taxon>
        <taxon>Thermodesulfobacteriota</taxon>
        <taxon>Desulfovibrionia</taxon>
        <taxon>Desulfovibrionales</taxon>
        <taxon>Desulfovibrionaceae</taxon>
        <taxon>Alkalidesulfovibrio</taxon>
    </lineage>
</organism>
<gene>
    <name evidence="7" type="ORF">dsat_0733</name>
</gene>
<evidence type="ECO:0000256" key="4">
    <source>
        <dbReference type="SAM" id="MobiDB-lite"/>
    </source>
</evidence>
<evidence type="ECO:0000259" key="6">
    <source>
        <dbReference type="SMART" id="SM01360"/>
    </source>
</evidence>
<dbReference type="Pfam" id="PF01835">
    <property type="entry name" value="MG2"/>
    <property type="match status" value="1"/>
</dbReference>
<feature type="domain" description="Alpha-2-macroglobulin bait region" evidence="5">
    <location>
        <begin position="941"/>
        <end position="1080"/>
    </location>
</feature>
<dbReference type="Pfam" id="PF17972">
    <property type="entry name" value="bMG5"/>
    <property type="match status" value="1"/>
</dbReference>
<dbReference type="PANTHER" id="PTHR40094:SF1">
    <property type="entry name" value="UBIQUITIN DOMAIN-CONTAINING PROTEIN"/>
    <property type="match status" value="1"/>
</dbReference>
<dbReference type="Pfam" id="PF17962">
    <property type="entry name" value="bMG6"/>
    <property type="match status" value="1"/>
</dbReference>
<dbReference type="Proteomes" id="UP000014975">
    <property type="component" value="Unassembled WGS sequence"/>
</dbReference>
<dbReference type="STRING" id="1121439.dsat_0733"/>
<comment type="caution">
    <text evidence="7">The sequence shown here is derived from an EMBL/GenBank/DDBJ whole genome shotgun (WGS) entry which is preliminary data.</text>
</comment>
<feature type="region of interest" description="Disordered" evidence="4">
    <location>
        <begin position="31"/>
        <end position="51"/>
    </location>
</feature>
<dbReference type="SMART" id="SM01359">
    <property type="entry name" value="A2M_N_2"/>
    <property type="match status" value="1"/>
</dbReference>
<evidence type="ECO:0000256" key="1">
    <source>
        <dbReference type="ARBA" id="ARBA00010556"/>
    </source>
</evidence>
<dbReference type="InterPro" id="IPR011625">
    <property type="entry name" value="A2M_N_BRD"/>
</dbReference>
<dbReference type="PROSITE" id="PS00477">
    <property type="entry name" value="ALPHA_2_MACROGLOBULIN"/>
    <property type="match status" value="1"/>
</dbReference>
<dbReference type="RefSeq" id="WP_020887430.1">
    <property type="nucleotide sequence ID" value="NZ_ATHI01000027.1"/>
</dbReference>
<evidence type="ECO:0000256" key="3">
    <source>
        <dbReference type="ARBA" id="ARBA00023157"/>
    </source>
</evidence>
<dbReference type="InterPro" id="IPR041246">
    <property type="entry name" value="Bact_MG10"/>
</dbReference>
<dbReference type="Pfam" id="PF00207">
    <property type="entry name" value="A2M"/>
    <property type="match status" value="1"/>
</dbReference>
<sequence length="1819" mass="193751">MSDEPRPLPWKNILIAVLLAVIVVQAWQSRAPKPAPDERPAETARATPGGQVREFTADMGQNALLLVFDTPYGTVEGPVEEGRLPLTLAPEIPGQWAWISAYALRFSPEQGLPAGTAFEVRLDPAALPREQPPLAEPHRLTAATPPFVVTDMRLAETDVTTDAVVRARLAGRVRFSHEVRPQDFLEHVRLIDPAKPGEPVPLSLTTGYVSNEISFVTERLRKTTEPRDLVLTVGKELSPVNGGALGQDMTLTRPFGIDPVLRLMGAAPVERGATAFSLRLDFSAPVSPDQARSLISVSPAVAFTLRGRADESLTLEGPFAPGARYTVSVSPGLSALDGARAESPLSVEVAVPDLTARAAFADPGLYLTARGAETLRIEAVNADQAQLSIDRIHANNLFYALATQGYDLLRDEGWSGAIARVLGDRIVEEWITLPKTRNTLHHVPLALGERIGKERPGLYRVQVNLPGQWRVSQRYVCITDIGLTAKRAGDDILVWTARFSNLAPAAGTRLTVLSDQNQVLAEGAAGPDGLWRATLPDNADGRATPFVVLARAPQGDDFSFLLFDATRADTQGLDTGGALLPPSGLRAFVFGERDIYRPGETARTALILRGRDLSPPPPVPLAVSVADPRGREAYARTVTTDEAGWAFLDLALPGSAATGPFTMAVRAGEDVVGEYRFQVEEFVPDRIRVEVDAPGEPAPGAEIPLAVRAAWLFGPPAANLPVEVRARIEARPFAPKGFEGFAFGRLEGEFEPREIFAEEGSLDEDGAFTARLRLPGGLTPPAALTLTVAGRVREQGGRGVTAARAVAVHAYPAYPGLGVPGREGFAPGAEVALPFVWITPDGGTAPDAELTAQLVEERWQTVLRRAADGSLRYVSVSDPRVVQTRQVRAVDGKGSLSFVPPGLGGYRIALGDPASGAAAETRFWVSGAGFGAWATSDGARVEIMADKKDYRPGETAVFQLRSPFPGKALVTLERDAVLRHQVVDMPGNTAEVRFVLDEEHAPNVYVTAVVVRKVGDIAPGEPGRAFGSTPVNVSREARRLAVSTEAPELSRPGTRLEATAKTAPGARLTLAVVDEGVLRLISQKTPDPFAYFLAKRGLDVESFDIFSLLFPEPRGNRARPGGGISDDESRYTGSAPIRRSRPVTFFSGPLTADASGLARFAVDLPEDFQGALRIMAVAAHEGRFGSSETAARVKSPLVLLPSFPRFLATGDTALTAVTLRNDTGRAGEFSVRLAAEGAGEVENPAFTLSLPEGGEGLALFTLRADDEEGEIDLRVTAEGNGETSRTSETLAVRAKSPPVTSVSGRALEAAETELIAPDMSPDVGPITPGSLRRELTIGNQPLLRFGGQLERLLRYPYGCAEQTVSAAFPLLRFEDLAQTLAPHLFADASPKAMVQQAIARLGTMQADDGGFAMWPAFGSGWSDAPSSEPYVSVYAAHFLVAADRLGFAVQPGLLGPALDYVGRQARGSGTGASALRVRAYACFVLAQAGRPERGVMDALRERHLAAMPPDARALLAASYALVGEAEQARGAAAFGDPVFTAARESGGDLDSPVRARALTLLGLSYSVPDDPRLAPLATDLSARLSADAWFTTQETALGFMALGHYLGQRREAGSFAGEVILPDGSRHAVSSDKTVTLRDIRGDGPIKVRLNEGFSPGAALISLRATAAPTGPLPPESQGLSVARAFLDREGNPVDLAAVRQGDLVVVRTEVASQSGRVDNVALLSLLPAGFEVENPRLTSTERLPWMETLSDPLWQDLRDDRTAVFASITAEKPLTVYTLLRAVTAGEFAVPAPLAEAMYDPGVYARGEAGRLSVTRGQ</sequence>
<dbReference type="SMART" id="SM01419">
    <property type="entry name" value="Thiol-ester_cl"/>
    <property type="match status" value="1"/>
</dbReference>
<dbReference type="EMBL" id="ATHI01000027">
    <property type="protein sequence ID" value="EPR32381.1"/>
    <property type="molecule type" value="Genomic_DNA"/>
</dbReference>
<protein>
    <submittedName>
        <fullName evidence="7">Alpha-2-macroglobulin domain protein 2</fullName>
    </submittedName>
</protein>
<dbReference type="InterPro" id="IPR001599">
    <property type="entry name" value="Macroglobln_a2"/>
</dbReference>
<proteinExistence type="inferred from homology"/>
<dbReference type="Pfam" id="PF07703">
    <property type="entry name" value="A2M_BRD"/>
    <property type="match status" value="1"/>
</dbReference>
<dbReference type="OrthoDB" id="9767116at2"/>
<feature type="domain" description="Alpha-2-macroglobulin" evidence="6">
    <location>
        <begin position="1144"/>
        <end position="1233"/>
    </location>
</feature>
<dbReference type="InterPro" id="IPR051802">
    <property type="entry name" value="YfhM-like"/>
</dbReference>
<evidence type="ECO:0000259" key="5">
    <source>
        <dbReference type="SMART" id="SM01359"/>
    </source>
</evidence>
<accession>S7T730</accession>
<dbReference type="InterPro" id="IPR002890">
    <property type="entry name" value="MG2"/>
</dbReference>
<dbReference type="SUPFAM" id="SSF48239">
    <property type="entry name" value="Terpenoid cyclases/Protein prenyltransferases"/>
    <property type="match status" value="1"/>
</dbReference>
<dbReference type="InterPro" id="IPR041462">
    <property type="entry name" value="Bact_A2M_MG6"/>
</dbReference>
<dbReference type="GO" id="GO:0004866">
    <property type="term" value="F:endopeptidase inhibitor activity"/>
    <property type="evidence" value="ECO:0007669"/>
    <property type="project" value="InterPro"/>
</dbReference>
<dbReference type="Pfam" id="PF17973">
    <property type="entry name" value="bMG10"/>
    <property type="match status" value="1"/>
</dbReference>
<keyword evidence="3" id="KW-1015">Disulfide bond</keyword>
<dbReference type="Gene3D" id="2.60.40.1930">
    <property type="match status" value="1"/>
</dbReference>
<evidence type="ECO:0000256" key="2">
    <source>
        <dbReference type="ARBA" id="ARBA00022729"/>
    </source>
</evidence>
<dbReference type="InterPro" id="IPR008930">
    <property type="entry name" value="Terpenoid_cyclase/PrenylTrfase"/>
</dbReference>
<dbReference type="PATRIC" id="fig|1121439.3.peg.2093"/>
<dbReference type="CDD" id="cd02891">
    <property type="entry name" value="A2M_like"/>
    <property type="match status" value="1"/>
</dbReference>
<dbReference type="eggNOG" id="COG2373">
    <property type="taxonomic scope" value="Bacteria"/>
</dbReference>
<keyword evidence="2" id="KW-0732">Signal</keyword>
<dbReference type="Pfam" id="PF11974">
    <property type="entry name" value="bMG3"/>
    <property type="match status" value="1"/>
</dbReference>
<dbReference type="InterPro" id="IPR041203">
    <property type="entry name" value="Bact_A2M_MG5"/>
</dbReference>
<evidence type="ECO:0000313" key="7">
    <source>
        <dbReference type="EMBL" id="EPR32381.1"/>
    </source>
</evidence>
<dbReference type="Gene3D" id="2.60.40.3710">
    <property type="match status" value="1"/>
</dbReference>
<dbReference type="PANTHER" id="PTHR40094">
    <property type="entry name" value="ALPHA-2-MACROGLOBULIN HOMOLOG"/>
    <property type="match status" value="1"/>
</dbReference>
<dbReference type="InterPro" id="IPR021868">
    <property type="entry name" value="Alpha_2_Macroglob_MG3"/>
</dbReference>
<name>S7T730_9BACT</name>
<dbReference type="SMART" id="SM01360">
    <property type="entry name" value="A2M"/>
    <property type="match status" value="1"/>
</dbReference>
<dbReference type="Gene3D" id="1.50.10.20">
    <property type="match status" value="1"/>
</dbReference>
<dbReference type="InterPro" id="IPR019742">
    <property type="entry name" value="MacrogloblnA2_CS"/>
</dbReference>
<comment type="similarity">
    <text evidence="1">Belongs to the protease inhibitor I39 (alpha-2-macroglobulin) family. Bacterial alpha-2-macroglobulin subfamily.</text>
</comment>
<reference evidence="7 8" key="1">
    <citation type="journal article" date="2013" name="Genome Announc.">
        <title>Draft genome sequences for three mercury-methylating, sulfate-reducing bacteria.</title>
        <authorList>
            <person name="Brown S.D."/>
            <person name="Hurt R.A.Jr."/>
            <person name="Gilmour C.C."/>
            <person name="Elias D.A."/>
        </authorList>
    </citation>
    <scope>NUCLEOTIDE SEQUENCE [LARGE SCALE GENOMIC DNA]</scope>
    <source>
        <strain evidence="7 8">DSM 16529</strain>
    </source>
</reference>